<dbReference type="InterPro" id="IPR016024">
    <property type="entry name" value="ARM-type_fold"/>
</dbReference>
<feature type="compositionally biased region" description="Polar residues" evidence="2">
    <location>
        <begin position="210"/>
        <end position="224"/>
    </location>
</feature>
<reference evidence="7" key="2">
    <citation type="submission" date="2025-08" db="UniProtKB">
        <authorList>
            <consortium name="RefSeq"/>
        </authorList>
    </citation>
    <scope>IDENTIFICATION</scope>
    <source>
        <tissue evidence="7">Leaf</tissue>
    </source>
</reference>
<evidence type="ECO:0000256" key="2">
    <source>
        <dbReference type="SAM" id="MobiDB-lite"/>
    </source>
</evidence>
<dbReference type="Pfam" id="PF05004">
    <property type="entry name" value="IFRD"/>
    <property type="match status" value="1"/>
</dbReference>
<dbReference type="InterPro" id="IPR006921">
    <property type="entry name" value="Interferon-rel_develop_reg_C"/>
</dbReference>
<evidence type="ECO:0000259" key="3">
    <source>
        <dbReference type="Pfam" id="PF04836"/>
    </source>
</evidence>
<gene>
    <name evidence="7" type="primary">LOC108819775</name>
</gene>
<evidence type="ECO:0000256" key="1">
    <source>
        <dbReference type="ARBA" id="ARBA00008828"/>
    </source>
</evidence>
<organism evidence="6 7">
    <name type="scientific">Raphanus sativus</name>
    <name type="common">Radish</name>
    <name type="synonym">Raphanus raphanistrum var. sativus</name>
    <dbReference type="NCBI Taxonomy" id="3726"/>
    <lineage>
        <taxon>Eukaryota</taxon>
        <taxon>Viridiplantae</taxon>
        <taxon>Streptophyta</taxon>
        <taxon>Embryophyta</taxon>
        <taxon>Tracheophyta</taxon>
        <taxon>Spermatophyta</taxon>
        <taxon>Magnoliopsida</taxon>
        <taxon>eudicotyledons</taxon>
        <taxon>Gunneridae</taxon>
        <taxon>Pentapetalae</taxon>
        <taxon>rosids</taxon>
        <taxon>malvids</taxon>
        <taxon>Brassicales</taxon>
        <taxon>Brassicaceae</taxon>
        <taxon>Brassiceae</taxon>
        <taxon>Raphanus</taxon>
    </lineage>
</organism>
<dbReference type="KEGG" id="rsz:108819775"/>
<dbReference type="InterPro" id="IPR011989">
    <property type="entry name" value="ARM-like"/>
</dbReference>
<dbReference type="Gene3D" id="1.25.10.10">
    <property type="entry name" value="Leucine-rich Repeat Variant"/>
    <property type="match status" value="1"/>
</dbReference>
<dbReference type="PANTHER" id="PTHR12354">
    <property type="entry name" value="INTERFERON-RELATED DEVELOPMENTAL REGULATOR"/>
    <property type="match status" value="1"/>
</dbReference>
<dbReference type="InterPro" id="IPR007701">
    <property type="entry name" value="Interferon-rel_develop_reg_N"/>
</dbReference>
<feature type="domain" description="Reverse transcriptase Ty1/copia-type" evidence="5">
    <location>
        <begin position="334"/>
        <end position="373"/>
    </location>
</feature>
<feature type="domain" description="Interferon-related developmental regulator N-terminal" evidence="4">
    <location>
        <begin position="471"/>
        <end position="770"/>
    </location>
</feature>
<evidence type="ECO:0000259" key="5">
    <source>
        <dbReference type="Pfam" id="PF07727"/>
    </source>
</evidence>
<dbReference type="RefSeq" id="XP_056848415.1">
    <property type="nucleotide sequence ID" value="XM_056992435.1"/>
</dbReference>
<dbReference type="PANTHER" id="PTHR12354:SF20">
    <property type="entry name" value="INTERFERON-RELATED DEVELOPMENTAL REGULATOR N-TERMINAL DOMAIN-CONTAINING PROTEIN"/>
    <property type="match status" value="1"/>
</dbReference>
<feature type="domain" description="Interferon-related developmental regulator C-terminal" evidence="3">
    <location>
        <begin position="815"/>
        <end position="862"/>
    </location>
</feature>
<evidence type="ECO:0000313" key="6">
    <source>
        <dbReference type="Proteomes" id="UP000504610"/>
    </source>
</evidence>
<dbReference type="SUPFAM" id="SSF48371">
    <property type="entry name" value="ARM repeat"/>
    <property type="match status" value="1"/>
</dbReference>
<feature type="region of interest" description="Disordered" evidence="2">
    <location>
        <begin position="210"/>
        <end position="244"/>
    </location>
</feature>
<dbReference type="Proteomes" id="UP000504610">
    <property type="component" value="Chromosome 8"/>
</dbReference>
<sequence>MLQLYPGNLSAMQPSHYGACPYRSEIRFLQSPEQWRAITQIINEGRSGGQSEKLSGKPIGDVIIDSGASHHMTGNISLLINVRSTQPCIVGFADGGTSTSTQMGDMVLTDRISLRDVLLDRSSKTLIGAGEERGGVYFFKDVRVARANRADEKGEINVEERALVSGPDDDWIINVVEKDKGKVSCIEEKSAGTEAAKSVKDAVLDASTMTPEHSVVATKQSSSDGVVDKETDKGSTETKEPELGRGCREKIPSVKLRDYINYNASVLAEQKNPSRSRLLCYKIRVSVDSPSVVDLPPGKKAIGNMWVNKYKYNADGTMERPKSRLVALGNRQEKVWIVHQMDVHNAFLHGDLKEEVYMKLPPGFRASDPNKVYCDADWSACPTTRRSLSAYVALVGESPVSWKTKKQGVVSHSSAESEYHSMALATREIKWLRSQAILQTYTETQLKNAPMDLFDSDDETCSLSSFYTMPSERPRMDEVHVPKDLMLDQSLDALYEKRSSTREQALASIVDAFKSDLQHEFVEKNFATLLHRCLRCIKKGSSKESSLASHVIGLQALTVGLGDQAQEILEESVTPLSQALKSSGAALKITSILECLAVITFVGGTNADQTERSMQIIWQMIHPELVSNVVATQTSPAVITTAVSSWAFLLITVDRWTLGPKILQETVAYLSTLLEKDDRSVRIAAGEALALLFEMGTLEKFDAKAKGCANGSVEEEESVSHEALVDMDRLISKVTNQIRDLAVEAGGKGCAKKDLNTQRSLFKDLVEFLESGVAPETSTKVGGTSIETSTWCQMIQLNFLKHFLGGGFIKHMQENEFLHDVFSFTPKKIGGHSTMTSEEKKFFQSPNSAVSKARTQYMKKQRISNKEVFFI</sequence>
<dbReference type="OrthoDB" id="686784at2759"/>
<evidence type="ECO:0000259" key="4">
    <source>
        <dbReference type="Pfam" id="PF05004"/>
    </source>
</evidence>
<dbReference type="GeneID" id="108819775"/>
<keyword evidence="6" id="KW-1185">Reference proteome</keyword>
<protein>
    <submittedName>
        <fullName evidence="7">Uncharacterized protein LOC108819775</fullName>
    </submittedName>
</protein>
<comment type="similarity">
    <text evidence="1">Belongs to the IFRD family.</text>
</comment>
<evidence type="ECO:0000313" key="7">
    <source>
        <dbReference type="RefSeq" id="XP_056848415.1"/>
    </source>
</evidence>
<dbReference type="InterPro" id="IPR039777">
    <property type="entry name" value="IFRD"/>
</dbReference>
<feature type="compositionally biased region" description="Basic and acidic residues" evidence="2">
    <location>
        <begin position="226"/>
        <end position="244"/>
    </location>
</feature>
<dbReference type="CDD" id="cd09272">
    <property type="entry name" value="RNase_HI_RT_Ty1"/>
    <property type="match status" value="1"/>
</dbReference>
<dbReference type="Pfam" id="PF07727">
    <property type="entry name" value="RVT_2"/>
    <property type="match status" value="1"/>
</dbReference>
<proteinExistence type="inferred from homology"/>
<dbReference type="AlphaFoldDB" id="A0A9W3CA53"/>
<accession>A0A9W3CA53</accession>
<dbReference type="Pfam" id="PF04836">
    <property type="entry name" value="IFRD_C"/>
    <property type="match status" value="1"/>
</dbReference>
<reference evidence="6" key="1">
    <citation type="journal article" date="2019" name="Database">
        <title>The radish genome database (RadishGD): an integrated information resource for radish genomics.</title>
        <authorList>
            <person name="Yu H.J."/>
            <person name="Baek S."/>
            <person name="Lee Y.J."/>
            <person name="Cho A."/>
            <person name="Mun J.H."/>
        </authorList>
    </citation>
    <scope>NUCLEOTIDE SEQUENCE [LARGE SCALE GENOMIC DNA]</scope>
    <source>
        <strain evidence="6">cv. WK10039</strain>
    </source>
</reference>
<dbReference type="InterPro" id="IPR013103">
    <property type="entry name" value="RVT_2"/>
</dbReference>
<name>A0A9W3CA53_RAPSA</name>